<dbReference type="SMART" id="SM00382">
    <property type="entry name" value="AAA"/>
    <property type="match status" value="1"/>
</dbReference>
<dbReference type="GO" id="GO:0098796">
    <property type="term" value="C:membrane protein complex"/>
    <property type="evidence" value="ECO:0007669"/>
    <property type="project" value="UniProtKB-ARBA"/>
</dbReference>
<dbReference type="STRING" id="59925.EU91_0778"/>
<dbReference type="InterPro" id="IPR017911">
    <property type="entry name" value="MacB-like_ATP-bd"/>
</dbReference>
<keyword evidence="5" id="KW-0131">Cell cycle</keyword>
<dbReference type="GO" id="GO:0005886">
    <property type="term" value="C:plasma membrane"/>
    <property type="evidence" value="ECO:0007669"/>
    <property type="project" value="TreeGrafter"/>
</dbReference>
<keyword evidence="2" id="KW-0547">Nucleotide-binding</keyword>
<evidence type="ECO:0000313" key="5">
    <source>
        <dbReference type="EMBL" id="KGF87745.1"/>
    </source>
</evidence>
<dbReference type="GO" id="GO:0051301">
    <property type="term" value="P:cell division"/>
    <property type="evidence" value="ECO:0007669"/>
    <property type="project" value="UniProtKB-KW"/>
</dbReference>
<gene>
    <name evidence="5" type="ORF">EU91_0778</name>
</gene>
<protein>
    <submittedName>
        <fullName evidence="5">Cell division transporter</fullName>
    </submittedName>
</protein>
<dbReference type="PROSITE" id="PS50893">
    <property type="entry name" value="ABC_TRANSPORTER_2"/>
    <property type="match status" value="1"/>
</dbReference>
<evidence type="ECO:0000256" key="2">
    <source>
        <dbReference type="ARBA" id="ARBA00022741"/>
    </source>
</evidence>
<sequence>MVKANKLKNNVKNLKTVSINNLSHFYGKNENKKQVLNDVNLNIDKGELVLLKGPSGCGKTTLLTLIGALRTCQSGDLTVLNNQLNGASRKTRQILRRSIGMIFQGHNLLRCLTAEQNVQMGADLIKGLTYLQRREIARNWLSAVGLEEHHKKLPNDLSGGQKQRVAIARALSANPKLLLADEPTSALDSVTGREIVTLLRKLAKEQNCSVLMVTHDPRISDMADRILNMEDGKIYGAHSELI</sequence>
<evidence type="ECO:0000259" key="4">
    <source>
        <dbReference type="PROSITE" id="PS50893"/>
    </source>
</evidence>
<proteinExistence type="predicted"/>
<comment type="caution">
    <text evidence="5">The sequence shown here is derived from an EMBL/GenBank/DDBJ whole genome shotgun (WGS) entry which is preliminary data.</text>
</comment>
<keyword evidence="3" id="KW-0067">ATP-binding</keyword>
<keyword evidence="1" id="KW-0813">Transport</keyword>
<dbReference type="RefSeq" id="WP_032524293.1">
    <property type="nucleotide sequence ID" value="NZ_CP138934.1"/>
</dbReference>
<accession>A0A0A1ZE98</accession>
<feature type="domain" description="ABC transporter" evidence="4">
    <location>
        <begin position="17"/>
        <end position="241"/>
    </location>
</feature>
<dbReference type="InterPro" id="IPR003593">
    <property type="entry name" value="AAA+_ATPase"/>
</dbReference>
<dbReference type="EMBL" id="JNAH01000004">
    <property type="protein sequence ID" value="KGF87745.1"/>
    <property type="molecule type" value="Genomic_DNA"/>
</dbReference>
<dbReference type="InterPro" id="IPR014324">
    <property type="entry name" value="ABC_heterocyst_DevA"/>
</dbReference>
<dbReference type="GO" id="GO:0005524">
    <property type="term" value="F:ATP binding"/>
    <property type="evidence" value="ECO:0007669"/>
    <property type="project" value="UniProtKB-KW"/>
</dbReference>
<organism evidence="5 6">
    <name type="scientific">Prochlorococcus marinus str. GP2</name>
    <dbReference type="NCBI Taxonomy" id="59925"/>
    <lineage>
        <taxon>Bacteria</taxon>
        <taxon>Bacillati</taxon>
        <taxon>Cyanobacteriota</taxon>
        <taxon>Cyanophyceae</taxon>
        <taxon>Synechococcales</taxon>
        <taxon>Prochlorococcaceae</taxon>
        <taxon>Prochlorococcus</taxon>
    </lineage>
</organism>
<dbReference type="OrthoDB" id="508204at2"/>
<dbReference type="SUPFAM" id="SSF52540">
    <property type="entry name" value="P-loop containing nucleoside triphosphate hydrolases"/>
    <property type="match status" value="1"/>
</dbReference>
<dbReference type="PANTHER" id="PTHR24220">
    <property type="entry name" value="IMPORT ATP-BINDING PROTEIN"/>
    <property type="match status" value="1"/>
</dbReference>
<dbReference type="AlphaFoldDB" id="A0A0A1ZE98"/>
<dbReference type="Gene3D" id="3.40.50.300">
    <property type="entry name" value="P-loop containing nucleotide triphosphate hydrolases"/>
    <property type="match status" value="1"/>
</dbReference>
<dbReference type="PROSITE" id="PS00211">
    <property type="entry name" value="ABC_TRANSPORTER_1"/>
    <property type="match status" value="1"/>
</dbReference>
<dbReference type="CDD" id="cd03255">
    <property type="entry name" value="ABC_MJ0796_LolCDE_FtsE"/>
    <property type="match status" value="1"/>
</dbReference>
<dbReference type="NCBIfam" id="TIGR02982">
    <property type="entry name" value="heterocyst_DevA"/>
    <property type="match status" value="1"/>
</dbReference>
<name>A0A0A1ZE98_PROMR</name>
<dbReference type="GO" id="GO:0022857">
    <property type="term" value="F:transmembrane transporter activity"/>
    <property type="evidence" value="ECO:0007669"/>
    <property type="project" value="UniProtKB-ARBA"/>
</dbReference>
<dbReference type="Proteomes" id="UP000030598">
    <property type="component" value="Unassembled WGS sequence"/>
</dbReference>
<dbReference type="Pfam" id="PF00005">
    <property type="entry name" value="ABC_tran"/>
    <property type="match status" value="1"/>
</dbReference>
<dbReference type="eggNOG" id="COG1136">
    <property type="taxonomic scope" value="Bacteria"/>
</dbReference>
<dbReference type="InterPro" id="IPR017871">
    <property type="entry name" value="ABC_transporter-like_CS"/>
</dbReference>
<dbReference type="InterPro" id="IPR027417">
    <property type="entry name" value="P-loop_NTPase"/>
</dbReference>
<evidence type="ECO:0000256" key="3">
    <source>
        <dbReference type="ARBA" id="ARBA00022840"/>
    </source>
</evidence>
<evidence type="ECO:0000256" key="1">
    <source>
        <dbReference type="ARBA" id="ARBA00022448"/>
    </source>
</evidence>
<keyword evidence="5" id="KW-0132">Cell division</keyword>
<evidence type="ECO:0000313" key="6">
    <source>
        <dbReference type="Proteomes" id="UP000030598"/>
    </source>
</evidence>
<dbReference type="GO" id="GO:0016887">
    <property type="term" value="F:ATP hydrolysis activity"/>
    <property type="evidence" value="ECO:0007669"/>
    <property type="project" value="InterPro"/>
</dbReference>
<reference evidence="6" key="1">
    <citation type="journal article" date="2014" name="Sci. Data">
        <title>Genomes of diverse isolates of the marine cyanobacterium Prochlorococcus.</title>
        <authorList>
            <person name="Biller S."/>
            <person name="Berube P."/>
            <person name="Thompson J."/>
            <person name="Kelly L."/>
            <person name="Roggensack S."/>
            <person name="Awad L."/>
            <person name="Roache-Johnson K."/>
            <person name="Ding H."/>
            <person name="Giovannoni S.J."/>
            <person name="Moore L.R."/>
            <person name="Chisholm S.W."/>
        </authorList>
    </citation>
    <scope>NUCLEOTIDE SEQUENCE [LARGE SCALE GENOMIC DNA]</scope>
    <source>
        <strain evidence="6">GP2</strain>
    </source>
</reference>
<dbReference type="InterPro" id="IPR015854">
    <property type="entry name" value="ABC_transpr_LolD-like"/>
</dbReference>
<dbReference type="InterPro" id="IPR003439">
    <property type="entry name" value="ABC_transporter-like_ATP-bd"/>
</dbReference>
<dbReference type="FunFam" id="3.40.50.300:FF:000032">
    <property type="entry name" value="Export ABC transporter ATP-binding protein"/>
    <property type="match status" value="1"/>
</dbReference>
<dbReference type="PANTHER" id="PTHR24220:SF376">
    <property type="entry name" value="ABC TRANSPORTER"/>
    <property type="match status" value="1"/>
</dbReference>